<protein>
    <recommendedName>
        <fullName evidence="3">DUF2384 domain-containing protein</fullName>
    </recommendedName>
</protein>
<accession>A0ABU2B6L8</accession>
<gene>
    <name evidence="1" type="ORF">J2S62_002281</name>
</gene>
<evidence type="ECO:0000313" key="1">
    <source>
        <dbReference type="EMBL" id="MDR7348024.1"/>
    </source>
</evidence>
<comment type="caution">
    <text evidence="1">The sequence shown here is derived from an EMBL/GenBank/DDBJ whole genome shotgun (WGS) entry which is preliminary data.</text>
</comment>
<organism evidence="1 2">
    <name type="scientific">Enteractinococcus fodinae</name>
    <dbReference type="NCBI Taxonomy" id="684663"/>
    <lineage>
        <taxon>Bacteria</taxon>
        <taxon>Bacillati</taxon>
        <taxon>Actinomycetota</taxon>
        <taxon>Actinomycetes</taxon>
        <taxon>Micrococcales</taxon>
        <taxon>Micrococcaceae</taxon>
    </lineage>
</organism>
<dbReference type="Proteomes" id="UP001183794">
    <property type="component" value="Unassembled WGS sequence"/>
</dbReference>
<dbReference type="RefSeq" id="WP_344987148.1">
    <property type="nucleotide sequence ID" value="NZ_BAABHE010000002.1"/>
</dbReference>
<evidence type="ECO:0008006" key="3">
    <source>
        <dbReference type="Google" id="ProtNLM"/>
    </source>
</evidence>
<sequence length="182" mass="19880">MRATQAAALLLLFDQEAHMGAHGLDKENHLDTTPNPRRVQQVEMTADLRRSLLADHGAVSYKAFAQLCGSRTSAVRAWVARVSGRGCLFTVEDNGRILIPRVQLDTNGNLNEDVAALVQPLFQAGLDSWSLWAWLTSPTGRLNGEIPAEVAKEDPARARKAAELYAADIERSRDTAAPVLQP</sequence>
<proteinExistence type="predicted"/>
<reference evidence="1 2" key="1">
    <citation type="submission" date="2023-07" db="EMBL/GenBank/DDBJ databases">
        <title>Sequencing the genomes of 1000 actinobacteria strains.</title>
        <authorList>
            <person name="Klenk H.-P."/>
        </authorList>
    </citation>
    <scope>NUCLEOTIDE SEQUENCE [LARGE SCALE GENOMIC DNA]</scope>
    <source>
        <strain evidence="1 2">DSM 22966</strain>
    </source>
</reference>
<keyword evidence="2" id="KW-1185">Reference proteome</keyword>
<dbReference type="EMBL" id="JAVDYJ010000001">
    <property type="protein sequence ID" value="MDR7348024.1"/>
    <property type="molecule type" value="Genomic_DNA"/>
</dbReference>
<evidence type="ECO:0000313" key="2">
    <source>
        <dbReference type="Proteomes" id="UP001183794"/>
    </source>
</evidence>
<name>A0ABU2B6L8_9MICC</name>